<feature type="compositionally biased region" description="Low complexity" evidence="1">
    <location>
        <begin position="343"/>
        <end position="360"/>
    </location>
</feature>
<evidence type="ECO:0000256" key="1">
    <source>
        <dbReference type="SAM" id="MobiDB-lite"/>
    </source>
</evidence>
<feature type="region of interest" description="Disordered" evidence="1">
    <location>
        <begin position="300"/>
        <end position="360"/>
    </location>
</feature>
<evidence type="ECO:0000313" key="3">
    <source>
        <dbReference type="EMBL" id="SEF34804.1"/>
    </source>
</evidence>
<evidence type="ECO:0000256" key="2">
    <source>
        <dbReference type="SAM" id="Phobius"/>
    </source>
</evidence>
<keyword evidence="2" id="KW-1133">Transmembrane helix</keyword>
<feature type="transmembrane region" description="Helical" evidence="2">
    <location>
        <begin position="143"/>
        <end position="163"/>
    </location>
</feature>
<gene>
    <name evidence="3" type="ORF">SAMN05421837_107576</name>
</gene>
<accession>A0A1H5R9Q1</accession>
<evidence type="ECO:0000313" key="4">
    <source>
        <dbReference type="Proteomes" id="UP000198878"/>
    </source>
</evidence>
<keyword evidence="2" id="KW-0472">Membrane</keyword>
<keyword evidence="2" id="KW-0812">Transmembrane</keyword>
<sequence length="360" mass="35879">MTDTWGIPGPAFAGLYLGLLLLLALSAAIRLALLRRGRAGGAPEGPEELAVLTGGRRRFGEYVVATLLDEQVVRLAGNGWLSRVKGTTAGTVGREAVSRIGKHGTSLERVCDAAAEHGTALELEAALIGRGLLTDPRKVRSTWVATAVAYWLALVLGVVRLIAGSSTGHPVGILLGLLAVGTAVAIAVTVKARNRPSVMATAAGTAAAEAARRAGTLTTDSAGTVAAHGFGGHPDKDIRRAATQAAAQAARHSAARAHSRRTRLAGAGGGAAVGYWGGSSCGGGSGSSCGGGGGGGCGGGGGGGAAAVETPTRPAASHSYGNRNSLRGDGRWTTRGASPDRISWSSTSDCSSPCCWSGSS</sequence>
<organism evidence="3 4">
    <name type="scientific">Amycolatopsis pretoriensis</name>
    <dbReference type="NCBI Taxonomy" id="218821"/>
    <lineage>
        <taxon>Bacteria</taxon>
        <taxon>Bacillati</taxon>
        <taxon>Actinomycetota</taxon>
        <taxon>Actinomycetes</taxon>
        <taxon>Pseudonocardiales</taxon>
        <taxon>Pseudonocardiaceae</taxon>
        <taxon>Amycolatopsis</taxon>
    </lineage>
</organism>
<dbReference type="RefSeq" id="WP_091389828.1">
    <property type="nucleotide sequence ID" value="NZ_FNUJ01000007.1"/>
</dbReference>
<dbReference type="AlphaFoldDB" id="A0A1H5R9Q1"/>
<dbReference type="InterPro" id="IPR026467">
    <property type="entry name" value="Ser/Gly_Cys_C_dom"/>
</dbReference>
<dbReference type="EMBL" id="FNUJ01000007">
    <property type="protein sequence ID" value="SEF34804.1"/>
    <property type="molecule type" value="Genomic_DNA"/>
</dbReference>
<keyword evidence="4" id="KW-1185">Reference proteome</keyword>
<dbReference type="NCBIfam" id="TIGR04222">
    <property type="entry name" value="near_uncomplex"/>
    <property type="match status" value="1"/>
</dbReference>
<protein>
    <submittedName>
        <fullName evidence="3">TIGR04222 domain-containing protein</fullName>
    </submittedName>
</protein>
<proteinExistence type="predicted"/>
<dbReference type="STRING" id="218821.SAMN05421837_107576"/>
<reference evidence="4" key="1">
    <citation type="submission" date="2016-10" db="EMBL/GenBank/DDBJ databases">
        <authorList>
            <person name="Varghese N."/>
            <person name="Submissions S."/>
        </authorList>
    </citation>
    <scope>NUCLEOTIDE SEQUENCE [LARGE SCALE GENOMIC DNA]</scope>
    <source>
        <strain evidence="4">DSM 44654</strain>
    </source>
</reference>
<feature type="transmembrane region" description="Helical" evidence="2">
    <location>
        <begin position="12"/>
        <end position="33"/>
    </location>
</feature>
<dbReference type="Proteomes" id="UP000198878">
    <property type="component" value="Unassembled WGS sequence"/>
</dbReference>
<feature type="transmembrane region" description="Helical" evidence="2">
    <location>
        <begin position="169"/>
        <end position="190"/>
    </location>
</feature>
<name>A0A1H5R9Q1_9PSEU</name>